<dbReference type="RefSeq" id="WP_012788939.1">
    <property type="nucleotide sequence ID" value="NC_013132.1"/>
</dbReference>
<dbReference type="KEGG" id="cpi:Cpin_1265"/>
<evidence type="ECO:0000313" key="3">
    <source>
        <dbReference type="Proteomes" id="UP000002215"/>
    </source>
</evidence>
<organism evidence="2 3">
    <name type="scientific">Chitinophaga pinensis (strain ATCC 43595 / DSM 2588 / LMG 13176 / NBRC 15968 / NCIMB 11800 / UQM 2034)</name>
    <dbReference type="NCBI Taxonomy" id="485918"/>
    <lineage>
        <taxon>Bacteria</taxon>
        <taxon>Pseudomonadati</taxon>
        <taxon>Bacteroidota</taxon>
        <taxon>Chitinophagia</taxon>
        <taxon>Chitinophagales</taxon>
        <taxon>Chitinophagaceae</taxon>
        <taxon>Chitinophaga</taxon>
    </lineage>
</organism>
<proteinExistence type="predicted"/>
<dbReference type="Proteomes" id="UP000002215">
    <property type="component" value="Chromosome"/>
</dbReference>
<dbReference type="AlphaFoldDB" id="A0A979G0Y6"/>
<dbReference type="InterPro" id="IPR023210">
    <property type="entry name" value="NADP_OxRdtase_dom"/>
</dbReference>
<gene>
    <name evidence="2" type="ordered locus">Cpin_1265</name>
</gene>
<dbReference type="EMBL" id="CP001699">
    <property type="protein sequence ID" value="ACU58763.1"/>
    <property type="molecule type" value="Genomic_DNA"/>
</dbReference>
<reference evidence="3" key="1">
    <citation type="submission" date="2009-08" db="EMBL/GenBank/DDBJ databases">
        <title>The complete genome of Chitinophaga pinensis DSM 2588.</title>
        <authorList>
            <consortium name="US DOE Joint Genome Institute (JGI-PGF)"/>
            <person name="Lucas S."/>
            <person name="Copeland A."/>
            <person name="Lapidus A."/>
            <person name="Glavina del Rio T."/>
            <person name="Dalin E."/>
            <person name="Tice H."/>
            <person name="Bruce D."/>
            <person name="Goodwin L."/>
            <person name="Pitluck S."/>
            <person name="Kyrpides N."/>
            <person name="Mavromatis K."/>
            <person name="Ivanova N."/>
            <person name="Mikhailova N."/>
            <person name="Sims D."/>
            <person name="Meinche L."/>
            <person name="Brettin T."/>
            <person name="Detter J.C."/>
            <person name="Han C."/>
            <person name="Larimer F."/>
            <person name="Land M."/>
            <person name="Hauser L."/>
            <person name="Markowitz V."/>
            <person name="Cheng J.-F."/>
            <person name="Hugenholtz P."/>
            <person name="Woyke T."/>
            <person name="Wu D."/>
            <person name="Spring S."/>
            <person name="Klenk H.-P."/>
            <person name="Eisen J.A."/>
        </authorList>
    </citation>
    <scope>NUCLEOTIDE SEQUENCE [LARGE SCALE GENOMIC DNA]</scope>
    <source>
        <strain evidence="3">ATCC 43595 / DSM 2588 / LMG 13176 / NBRC 15968 / NCIMB 11800 / UQM 2034</strain>
    </source>
</reference>
<feature type="domain" description="NADP-dependent oxidoreductase" evidence="1">
    <location>
        <begin position="12"/>
        <end position="254"/>
    </location>
</feature>
<dbReference type="Pfam" id="PF00248">
    <property type="entry name" value="Aldo_ket_red"/>
    <property type="match status" value="1"/>
</dbReference>
<name>A0A979G0Y6_CHIPD</name>
<accession>A0A979G0Y6</accession>
<dbReference type="SUPFAM" id="SSF51430">
    <property type="entry name" value="NAD(P)-linked oxidoreductase"/>
    <property type="match status" value="1"/>
</dbReference>
<dbReference type="CDD" id="cd19099">
    <property type="entry name" value="AKR_unchar"/>
    <property type="match status" value="1"/>
</dbReference>
<evidence type="ECO:0000313" key="2">
    <source>
        <dbReference type="EMBL" id="ACU58763.1"/>
    </source>
</evidence>
<dbReference type="Gene3D" id="3.20.20.100">
    <property type="entry name" value="NADP-dependent oxidoreductase domain"/>
    <property type="match status" value="1"/>
</dbReference>
<protein>
    <submittedName>
        <fullName evidence="2">Aldo/keto reductase</fullName>
    </submittedName>
</protein>
<dbReference type="OrthoDB" id="9773828at2"/>
<dbReference type="InterPro" id="IPR036812">
    <property type="entry name" value="NAD(P)_OxRdtase_dom_sf"/>
</dbReference>
<dbReference type="PANTHER" id="PTHR43312:SF1">
    <property type="entry name" value="NADP-DEPENDENT OXIDOREDUCTASE DOMAIN-CONTAINING PROTEIN"/>
    <property type="match status" value="1"/>
</dbReference>
<dbReference type="PANTHER" id="PTHR43312">
    <property type="entry name" value="D-THREO-ALDOSE 1-DEHYDROGENASE"/>
    <property type="match status" value="1"/>
</dbReference>
<sequence length="428" mass="49391">MLPIQQLTAAGFGAYRTSVNQQEHHEALLAAIYAGCNLLDTASNYLNGASERLLGEVLSAHQLREKVFIVTKAGYIQGESLPLLDTVDSQLLEDEVITFSERMKYSIHPVYLELQLTLSLQRMQVDYVDTFLLHNPEHYFRQTNVPVSRIEYYHRIRKAFEWLEAQVDKGLIRYYGISSNTFPLDTAADDTTNLDKLLEIARSIRSAHHFKFIQFPFNLIEQQALIPHHNGRSIITAAKENDIITIANRPLSSQQGNEIIRFASYEKETAKLQMEKDVLLVEKVMALIQQRMIKNDLEEDVLSLPVVKIIHERWMNMGTPDAVEQVFQTHLYPLLRTLYDNNIPVTHKRIYEKLKQLCKDYSRKELTLKAAAWRDKFVQNGFLPANDKREISELACEYCLKAGVDHVLVGMTKKSYVKSIERLFSMRD</sequence>
<dbReference type="InterPro" id="IPR053135">
    <property type="entry name" value="AKR2_Oxidoreductase"/>
</dbReference>
<evidence type="ECO:0000259" key="1">
    <source>
        <dbReference type="Pfam" id="PF00248"/>
    </source>
</evidence>
<reference evidence="2 3" key="2">
    <citation type="journal article" date="2010" name="Stand. Genomic Sci.">
        <title>Complete genome sequence of Chitinophaga pinensis type strain (UQM 2034).</title>
        <authorList>
            <person name="Glavina Del Rio T."/>
            <person name="Abt B."/>
            <person name="Spring S."/>
            <person name="Lapidus A."/>
            <person name="Nolan M."/>
            <person name="Tice H."/>
            <person name="Copeland A."/>
            <person name="Cheng J.F."/>
            <person name="Chen F."/>
            <person name="Bruce D."/>
            <person name="Goodwin L."/>
            <person name="Pitluck S."/>
            <person name="Ivanova N."/>
            <person name="Mavromatis K."/>
            <person name="Mikhailova N."/>
            <person name="Pati A."/>
            <person name="Chen A."/>
            <person name="Palaniappan K."/>
            <person name="Land M."/>
            <person name="Hauser L."/>
            <person name="Chang Y.J."/>
            <person name="Jeffries C.D."/>
            <person name="Chain P."/>
            <person name="Saunders E."/>
            <person name="Detter J.C."/>
            <person name="Brettin T."/>
            <person name="Rohde M."/>
            <person name="Goker M."/>
            <person name="Bristow J."/>
            <person name="Eisen J.A."/>
            <person name="Markowitz V."/>
            <person name="Hugenholtz P."/>
            <person name="Kyrpides N.C."/>
            <person name="Klenk H.P."/>
            <person name="Lucas S."/>
        </authorList>
    </citation>
    <scope>NUCLEOTIDE SEQUENCE [LARGE SCALE GENOMIC DNA]</scope>
    <source>
        <strain evidence="3">ATCC 43595 / DSM 2588 / LMG 13176 / NBRC 15968 / NCIMB 11800 / UQM 2034</strain>
    </source>
</reference>